<dbReference type="AlphaFoldDB" id="A0A371GBZ6"/>
<evidence type="ECO:0000313" key="1">
    <source>
        <dbReference type="EMBL" id="RDX88074.1"/>
    </source>
</evidence>
<accession>A0A371GBZ6</accession>
<sequence>MNNEIFVSQESYAKKVLEKFKIFDCNHVNTPMEGSLKFSKFDSEEKEFPTLFKRLVLNKYKARYYICSWCGVPLYGVSYLYSYEGTLDLTCFTLFLMSSSLWDFVRDVDDRKNK</sequence>
<comment type="caution">
    <text evidence="1">The sequence shown here is derived from an EMBL/GenBank/DDBJ whole genome shotgun (WGS) entry which is preliminary data.</text>
</comment>
<gene>
    <name evidence="1" type="ORF">CR513_30385</name>
</gene>
<keyword evidence="2" id="KW-1185">Reference proteome</keyword>
<dbReference type="Proteomes" id="UP000257109">
    <property type="component" value="Unassembled WGS sequence"/>
</dbReference>
<name>A0A371GBZ6_MUCPR</name>
<feature type="non-terminal residue" evidence="1">
    <location>
        <position position="1"/>
    </location>
</feature>
<dbReference type="OrthoDB" id="413361at2759"/>
<organism evidence="1 2">
    <name type="scientific">Mucuna pruriens</name>
    <name type="common">Velvet bean</name>
    <name type="synonym">Dolichos pruriens</name>
    <dbReference type="NCBI Taxonomy" id="157652"/>
    <lineage>
        <taxon>Eukaryota</taxon>
        <taxon>Viridiplantae</taxon>
        <taxon>Streptophyta</taxon>
        <taxon>Embryophyta</taxon>
        <taxon>Tracheophyta</taxon>
        <taxon>Spermatophyta</taxon>
        <taxon>Magnoliopsida</taxon>
        <taxon>eudicotyledons</taxon>
        <taxon>Gunneridae</taxon>
        <taxon>Pentapetalae</taxon>
        <taxon>rosids</taxon>
        <taxon>fabids</taxon>
        <taxon>Fabales</taxon>
        <taxon>Fabaceae</taxon>
        <taxon>Papilionoideae</taxon>
        <taxon>50 kb inversion clade</taxon>
        <taxon>NPAAA clade</taxon>
        <taxon>indigoferoid/millettioid clade</taxon>
        <taxon>Phaseoleae</taxon>
        <taxon>Mucuna</taxon>
    </lineage>
</organism>
<dbReference type="EMBL" id="QJKJ01006061">
    <property type="protein sequence ID" value="RDX88074.1"/>
    <property type="molecule type" value="Genomic_DNA"/>
</dbReference>
<proteinExistence type="predicted"/>
<reference evidence="1" key="1">
    <citation type="submission" date="2018-05" db="EMBL/GenBank/DDBJ databases">
        <title>Draft genome of Mucuna pruriens seed.</title>
        <authorList>
            <person name="Nnadi N.E."/>
            <person name="Vos R."/>
            <person name="Hasami M.H."/>
            <person name="Devisetty U.K."/>
            <person name="Aguiy J.C."/>
        </authorList>
    </citation>
    <scope>NUCLEOTIDE SEQUENCE [LARGE SCALE GENOMIC DNA]</scope>
    <source>
        <strain evidence="1">JCA_2017</strain>
    </source>
</reference>
<evidence type="ECO:0008006" key="3">
    <source>
        <dbReference type="Google" id="ProtNLM"/>
    </source>
</evidence>
<evidence type="ECO:0000313" key="2">
    <source>
        <dbReference type="Proteomes" id="UP000257109"/>
    </source>
</evidence>
<protein>
    <recommendedName>
        <fullName evidence="3">Mitochondrial protein</fullName>
    </recommendedName>
</protein>